<dbReference type="Pfam" id="PF00501">
    <property type="entry name" value="AMP-binding"/>
    <property type="match status" value="2"/>
</dbReference>
<dbReference type="PROSITE" id="PS00012">
    <property type="entry name" value="PHOSPHOPANTETHEINE"/>
    <property type="match status" value="2"/>
</dbReference>
<dbReference type="PROSITE" id="PS50075">
    <property type="entry name" value="CARRIER"/>
    <property type="match status" value="2"/>
</dbReference>
<dbReference type="InterPro" id="IPR042099">
    <property type="entry name" value="ANL_N_sf"/>
</dbReference>
<evidence type="ECO:0000256" key="2">
    <source>
        <dbReference type="ARBA" id="ARBA00022450"/>
    </source>
</evidence>
<keyword evidence="8" id="KW-1185">Reference proteome</keyword>
<dbReference type="Gene3D" id="3.40.50.12780">
    <property type="entry name" value="N-terminal domain of ligase-like"/>
    <property type="match status" value="1"/>
</dbReference>
<dbReference type="SUPFAM" id="SSF47336">
    <property type="entry name" value="ACP-like"/>
    <property type="match status" value="2"/>
</dbReference>
<comment type="caution">
    <text evidence="7">The sequence shown here is derived from an EMBL/GenBank/DDBJ whole genome shotgun (WGS) entry which is preliminary data.</text>
</comment>
<dbReference type="PROSITE" id="PS00455">
    <property type="entry name" value="AMP_BINDING"/>
    <property type="match status" value="1"/>
</dbReference>
<dbReference type="InterPro" id="IPR000873">
    <property type="entry name" value="AMP-dep_synth/lig_dom"/>
</dbReference>
<dbReference type="CDD" id="cd17646">
    <property type="entry name" value="A_NRPS_AB3403-like"/>
    <property type="match status" value="1"/>
</dbReference>
<dbReference type="Pfam" id="PF13193">
    <property type="entry name" value="AMP-binding_C"/>
    <property type="match status" value="2"/>
</dbReference>
<dbReference type="SMART" id="SM00823">
    <property type="entry name" value="PKS_PP"/>
    <property type="match status" value="2"/>
</dbReference>
<dbReference type="GO" id="GO:0005829">
    <property type="term" value="C:cytosol"/>
    <property type="evidence" value="ECO:0007669"/>
    <property type="project" value="TreeGrafter"/>
</dbReference>
<keyword evidence="4" id="KW-0677">Repeat</keyword>
<dbReference type="GO" id="GO:0044550">
    <property type="term" value="P:secondary metabolite biosynthetic process"/>
    <property type="evidence" value="ECO:0007669"/>
    <property type="project" value="TreeGrafter"/>
</dbReference>
<dbReference type="Pfam" id="PF00550">
    <property type="entry name" value="PP-binding"/>
    <property type="match status" value="2"/>
</dbReference>
<dbReference type="EMBL" id="QUNO01000006">
    <property type="protein sequence ID" value="REH46923.1"/>
    <property type="molecule type" value="Genomic_DNA"/>
</dbReference>
<evidence type="ECO:0000259" key="6">
    <source>
        <dbReference type="PROSITE" id="PS50075"/>
    </source>
</evidence>
<dbReference type="Gene3D" id="3.30.559.10">
    <property type="entry name" value="Chloramphenicol acetyltransferase-like domain"/>
    <property type="match status" value="2"/>
</dbReference>
<dbReference type="Gene3D" id="1.10.1200.10">
    <property type="entry name" value="ACP-like"/>
    <property type="match status" value="1"/>
</dbReference>
<dbReference type="GO" id="GO:0008610">
    <property type="term" value="P:lipid biosynthetic process"/>
    <property type="evidence" value="ECO:0007669"/>
    <property type="project" value="UniProtKB-ARBA"/>
</dbReference>
<dbReference type="InterPro" id="IPR010060">
    <property type="entry name" value="NRPS_synth"/>
</dbReference>
<name>A0A3E0HKC5_9PSEU</name>
<proteinExistence type="predicted"/>
<dbReference type="InterPro" id="IPR023213">
    <property type="entry name" value="CAT-like_dom_sf"/>
</dbReference>
<dbReference type="Gene3D" id="3.30.300.30">
    <property type="match status" value="2"/>
</dbReference>
<dbReference type="Gene3D" id="3.40.50.980">
    <property type="match status" value="2"/>
</dbReference>
<dbReference type="Gene3D" id="3.40.50.1820">
    <property type="entry name" value="alpha/beta hydrolase"/>
    <property type="match status" value="1"/>
</dbReference>
<dbReference type="InterPro" id="IPR025110">
    <property type="entry name" value="AMP-bd_C"/>
</dbReference>
<dbReference type="GO" id="GO:0003824">
    <property type="term" value="F:catalytic activity"/>
    <property type="evidence" value="ECO:0007669"/>
    <property type="project" value="InterPro"/>
</dbReference>
<reference evidence="7 8" key="1">
    <citation type="submission" date="2018-08" db="EMBL/GenBank/DDBJ databases">
        <title>Genomic Encyclopedia of Archaeal and Bacterial Type Strains, Phase II (KMG-II): from individual species to whole genera.</title>
        <authorList>
            <person name="Goeker M."/>
        </authorList>
    </citation>
    <scope>NUCLEOTIDE SEQUENCE [LARGE SCALE GENOMIC DNA]</scope>
    <source>
        <strain evidence="7 8">DSM 45791</strain>
    </source>
</reference>
<organism evidence="7 8">
    <name type="scientific">Kutzneria buriramensis</name>
    <dbReference type="NCBI Taxonomy" id="1045776"/>
    <lineage>
        <taxon>Bacteria</taxon>
        <taxon>Bacillati</taxon>
        <taxon>Actinomycetota</taxon>
        <taxon>Actinomycetes</taxon>
        <taxon>Pseudonocardiales</taxon>
        <taxon>Pseudonocardiaceae</taxon>
        <taxon>Kutzneria</taxon>
    </lineage>
</organism>
<keyword evidence="3" id="KW-0597">Phosphoprotein</keyword>
<dbReference type="SUPFAM" id="SSF52777">
    <property type="entry name" value="CoA-dependent acyltransferases"/>
    <property type="match status" value="4"/>
</dbReference>
<dbReference type="FunFam" id="3.30.300.30:FF:000015">
    <property type="entry name" value="Nonribosomal peptide synthase SidD"/>
    <property type="match status" value="1"/>
</dbReference>
<evidence type="ECO:0000313" key="7">
    <source>
        <dbReference type="EMBL" id="REH46923.1"/>
    </source>
</evidence>
<protein>
    <submittedName>
        <fullName evidence="7">Non-ribosomal peptide synthase protein (TIGR01720 family)/amino acid adenylation domain-containing protein</fullName>
    </submittedName>
</protein>
<dbReference type="FunFam" id="3.40.50.12780:FF:000012">
    <property type="entry name" value="Non-ribosomal peptide synthetase"/>
    <property type="match status" value="1"/>
</dbReference>
<dbReference type="InterPro" id="IPR001242">
    <property type="entry name" value="Condensation_dom"/>
</dbReference>
<dbReference type="InterPro" id="IPR020845">
    <property type="entry name" value="AMP-binding_CS"/>
</dbReference>
<dbReference type="InterPro" id="IPR010071">
    <property type="entry name" value="AA_adenyl_dom"/>
</dbReference>
<dbReference type="FunFam" id="1.10.1200.10:FF:000016">
    <property type="entry name" value="Non-ribosomal peptide synthase"/>
    <property type="match status" value="1"/>
</dbReference>
<feature type="domain" description="Carrier" evidence="6">
    <location>
        <begin position="519"/>
        <end position="593"/>
    </location>
</feature>
<dbReference type="NCBIfam" id="TIGR01720">
    <property type="entry name" value="NRPS-para261"/>
    <property type="match status" value="1"/>
</dbReference>
<evidence type="ECO:0000313" key="8">
    <source>
        <dbReference type="Proteomes" id="UP000256269"/>
    </source>
</evidence>
<dbReference type="FunFam" id="3.40.50.980:FF:000001">
    <property type="entry name" value="Non-ribosomal peptide synthetase"/>
    <property type="match status" value="1"/>
</dbReference>
<dbReference type="PANTHER" id="PTHR45527">
    <property type="entry name" value="NONRIBOSOMAL PEPTIDE SYNTHETASE"/>
    <property type="match status" value="1"/>
</dbReference>
<feature type="domain" description="Carrier" evidence="6">
    <location>
        <begin position="2050"/>
        <end position="2125"/>
    </location>
</feature>
<comment type="cofactor">
    <cofactor evidence="1">
        <name>pantetheine 4'-phosphate</name>
        <dbReference type="ChEBI" id="CHEBI:47942"/>
    </cofactor>
</comment>
<dbReference type="GO" id="GO:0072330">
    <property type="term" value="P:monocarboxylic acid biosynthetic process"/>
    <property type="evidence" value="ECO:0007669"/>
    <property type="project" value="UniProtKB-ARBA"/>
</dbReference>
<sequence length="2144" mass="230411">MDVLSGAEWERVVVGWNETSYGVRDATLGAVFERQVARGADRPAVVFEGRTLTYGEFDTRVNRVAHWLLDNGVEPGSVVGVRLPRSFDLVVAIYAIVRAGAVFLPMETDLPAERVAWMVADAEPALVIEEMPDAAGYPAENPGVRVSADHAAYVIYTSGSTGRPKGVVVSHRSIVNRIVWGHAEYGIGREVRMVLKTSVGFDVSVPELFWPLLVGGVLVIARPDGHKDPEYLAGLIREQNVTDIDFVPSMLAAFVAEPAAAQCRSLRRIEAAGEALTTELAQRCAAVLPWVELHNLYGPTEAAVEVTAWQYQPASDAGAGVPIGRPVWNTRVYVLDSALRPVAPGVRGELYLAGVQLASGYLNRTALTAERFVANPFTPGERMYRTGDVVSWRDDGALEYVGRADFQVKVRGFRIEPAEIEAALLAHPRIAGATVVARADRGRTQLVGYVVPAATEAADFAFRTGPSAAELRDFLRRRLPEFMVPATFVALERFPLTPSGKVDRGALPAPVFADQTYRAPGTPREEILAAAFAEVLGRPQVGVDDDFFLVGGDSIQAIQVVARARAHGVVVSAGEIFRHRTVAELAAVATDGHGAGTAPAAHDDGVGWMPQLPVARWYRELGRGFERFLQAVLLKLPEGVDAAGLTRTLTAVLDRHDVLRSRLVADGMVVDPPGSVAVDQLIHRVECDGRWDGEAWRGLALRELEAAAGRLDPSAGIVAQFVWFAPTEPGPGRLLMALHHLVVDGVSWRILMPDLAMAWKQARAGREPSLSPVPTSMRRWAQDLMTEAHTARRSAELPLWRSIVDGPDPALGVRRLDRATDVMSTVHRVSVELPVSVTEAVLTTVPAAFHGRVDDGLLAGLALAVTKWRRARGVDEPTTLLRLEGHGREEETVAGADLSRTVGWFTSVFPVRLDLSGIDLDDAFAGGTAAGTALKTVKEQMLAVPDRGIGYGLLRHLNPETAAVLREFPLGQIGFNYLGRFSAADMPESLRGLGWTRTDELVELAELDAAHGPDMPAPCEIDINATVTDSADGPRLRAVFAAPTGVLSPTDVEELADLWCAALHGLVRHAAEPGAGGLTPSDVLLDRVSQGEIDTWEERFPVLADVWPLTPLQNGLLFESLVDDPSRDAYRVQYTLRLSGPVDARRLRAAGQALLDRHASLRAAFVPNTAGDLVQLVVDGVVLPWREVDLSGEERQAEALRRVLAEELSTPFDLTAPPVLRLALVRMAEDRWELVLTSHHVLFDGWSIPVMMRDLLRLYARDGDGSELPPARGYRDFLAWLRRQNRDASSRVWAEEFQGFDEPTMLASGVSGAKSGIGAIDVPMAPDVARRLSDRAAELRVTLNTVVQGAWAVLLGQLTGRRDVAFGATVAGRPPTLAGAESMVGMFLNTVPVRVRWQPGDTLAELMAGLQQRQSTLLEDHHHPLADIQRATGLPALFDTYVAFESFPLDGAGMEAASEEAGIAFTGLDLFVTTHYPLTVLALPGNDSLRLVLHHQLAAFDHDTAASIAKRFAAVLAELASDPQRRVDGVDLLTPLERSRLLPAVGEPAAGETIPDRFERQASATPDAVALVTEDGELTFGELNDRANRSAHGLIALGIGPGSLVAVALPRTADLIVTLLGVLKSGAGYLPVDPAYPSSRLADIIRDAGPSLTVADASTRDVLPDNDVPLLPPARIAGRHAHDPVDTDRIRPLSPDDVAYAMYTSGSTGRPKGVLITHRNVTNCVPGLVASLGVPPGSRMLAATSVNFDVSVFEIFSTLCTGGTVELVRDVSVLGLRGGWSGGVISSVPTVFGELLDELAGSIDVRTLVFAGEALPGSLVRRVRNAIPGVRVVNGYGQSETFYATTFSLAAADGWDGAVLPIGTPLDNVRAYVLGPGLAPVPPGVAGELYVAGASVGRGYHRRPDLTADRFVADPFGPPGSRMYRTGDRARWRPDGPLEYLGRDDTQVKIRGVRVEPAEVEAVLAAHPDVSQAIVLARAGRGASTAKRLVAYVVAGGPVDGLREFVSERLPDVMVPSAFVELDGFPLLPNGKLDRKALPEPAAAHRGYRAPRTPGEDVLCGLYAEVLGLDRVGVDDDFFELGGHSLVAIRLVSRLRATLGVEVPIRTVFRHRTVAELARELDTAAAAASRPRLRKMTDRGVESP</sequence>
<dbReference type="Gene3D" id="2.30.38.10">
    <property type="entry name" value="Luciferase, Domain 3"/>
    <property type="match status" value="1"/>
</dbReference>
<gene>
    <name evidence="7" type="ORF">BCF44_10687</name>
</gene>
<dbReference type="GO" id="GO:0017000">
    <property type="term" value="P:antibiotic biosynthetic process"/>
    <property type="evidence" value="ECO:0007669"/>
    <property type="project" value="UniProtKB-KW"/>
</dbReference>
<dbReference type="InterPro" id="IPR020806">
    <property type="entry name" value="PKS_PP-bd"/>
</dbReference>
<dbReference type="CDD" id="cd19543">
    <property type="entry name" value="DCL_NRPS"/>
    <property type="match status" value="1"/>
</dbReference>
<dbReference type="CDD" id="cd05930">
    <property type="entry name" value="A_NRPS"/>
    <property type="match status" value="1"/>
</dbReference>
<keyword evidence="5" id="KW-0045">Antibiotic biosynthesis</keyword>
<keyword evidence="2" id="KW-0596">Phosphopantetheine</keyword>
<evidence type="ECO:0000256" key="4">
    <source>
        <dbReference type="ARBA" id="ARBA00022737"/>
    </source>
</evidence>
<dbReference type="InterPro" id="IPR006162">
    <property type="entry name" value="Ppantetheine_attach_site"/>
</dbReference>
<evidence type="ECO:0000256" key="1">
    <source>
        <dbReference type="ARBA" id="ARBA00001957"/>
    </source>
</evidence>
<dbReference type="InterPro" id="IPR029058">
    <property type="entry name" value="AB_hydrolase_fold"/>
</dbReference>
<dbReference type="Proteomes" id="UP000256269">
    <property type="component" value="Unassembled WGS sequence"/>
</dbReference>
<dbReference type="InterPro" id="IPR036736">
    <property type="entry name" value="ACP-like_sf"/>
</dbReference>
<dbReference type="RefSeq" id="WP_170217600.1">
    <property type="nucleotide sequence ID" value="NZ_JBHLUJ010000028.1"/>
</dbReference>
<evidence type="ECO:0000256" key="5">
    <source>
        <dbReference type="ARBA" id="ARBA00023194"/>
    </source>
</evidence>
<dbReference type="GO" id="GO:0043041">
    <property type="term" value="P:amino acid activation for nonribosomal peptide biosynthetic process"/>
    <property type="evidence" value="ECO:0007669"/>
    <property type="project" value="TreeGrafter"/>
</dbReference>
<dbReference type="Pfam" id="PF00668">
    <property type="entry name" value="Condensation"/>
    <property type="match status" value="2"/>
</dbReference>
<evidence type="ECO:0000256" key="3">
    <source>
        <dbReference type="ARBA" id="ARBA00022553"/>
    </source>
</evidence>
<dbReference type="InterPro" id="IPR009081">
    <property type="entry name" value="PP-bd_ACP"/>
</dbReference>
<dbReference type="Gene3D" id="3.30.559.30">
    <property type="entry name" value="Nonribosomal peptide synthetase, condensation domain"/>
    <property type="match status" value="2"/>
</dbReference>
<dbReference type="FunFam" id="1.10.1200.10:FF:000005">
    <property type="entry name" value="Nonribosomal peptide synthetase 1"/>
    <property type="match status" value="1"/>
</dbReference>
<dbReference type="GO" id="GO:0031177">
    <property type="term" value="F:phosphopantetheine binding"/>
    <property type="evidence" value="ECO:0007669"/>
    <property type="project" value="InterPro"/>
</dbReference>
<dbReference type="SUPFAM" id="SSF56801">
    <property type="entry name" value="Acetyl-CoA synthetase-like"/>
    <property type="match status" value="2"/>
</dbReference>
<dbReference type="InterPro" id="IPR045851">
    <property type="entry name" value="AMP-bd_C_sf"/>
</dbReference>
<dbReference type="FunFam" id="2.30.38.10:FF:000001">
    <property type="entry name" value="Non-ribosomal peptide synthetase PvdI"/>
    <property type="match status" value="2"/>
</dbReference>
<accession>A0A3E0HKC5</accession>
<dbReference type="PANTHER" id="PTHR45527:SF1">
    <property type="entry name" value="FATTY ACID SYNTHASE"/>
    <property type="match status" value="1"/>
</dbReference>
<dbReference type="NCBIfam" id="TIGR01733">
    <property type="entry name" value="AA-adenyl-dom"/>
    <property type="match status" value="2"/>
</dbReference>